<evidence type="ECO:0000256" key="2">
    <source>
        <dbReference type="ARBA" id="ARBA00023128"/>
    </source>
</evidence>
<dbReference type="GO" id="GO:0045277">
    <property type="term" value="C:respiratory chain complex IV"/>
    <property type="evidence" value="ECO:0007669"/>
    <property type="project" value="InterPro"/>
</dbReference>
<proteinExistence type="predicted"/>
<reference evidence="5" key="2">
    <citation type="submission" date="2020-08" db="EMBL/GenBank/DDBJ databases">
        <title>Plant Genome Project.</title>
        <authorList>
            <person name="Zhang R.-G."/>
        </authorList>
    </citation>
    <scope>NUCLEOTIDE SEQUENCE</scope>
    <source>
        <strain evidence="5">Huo1</strain>
        <tissue evidence="5">Leaf</tissue>
    </source>
</reference>
<dbReference type="PANTHER" id="PTHR46281">
    <property type="entry name" value="CYTOCHROME C OXIDASE SUBUNIT 6B"/>
    <property type="match status" value="1"/>
</dbReference>
<dbReference type="SUPFAM" id="SSF47694">
    <property type="entry name" value="Cytochrome c oxidase subunit h"/>
    <property type="match status" value="1"/>
</dbReference>
<evidence type="ECO:0000313" key="5">
    <source>
        <dbReference type="EMBL" id="KAG6425097.1"/>
    </source>
</evidence>
<feature type="compositionally biased region" description="Acidic residues" evidence="4">
    <location>
        <begin position="163"/>
        <end position="172"/>
    </location>
</feature>
<evidence type="ECO:0000256" key="3">
    <source>
        <dbReference type="ARBA" id="ARBA00023157"/>
    </source>
</evidence>
<dbReference type="GO" id="GO:0005739">
    <property type="term" value="C:mitochondrion"/>
    <property type="evidence" value="ECO:0007669"/>
    <property type="project" value="UniProtKB-SubCell"/>
</dbReference>
<keyword evidence="3" id="KW-1015">Disulfide bond</keyword>
<keyword evidence="2" id="KW-0496">Mitochondrion</keyword>
<feature type="region of interest" description="Disordered" evidence="4">
    <location>
        <begin position="126"/>
        <end position="182"/>
    </location>
</feature>
<evidence type="ECO:0000313" key="6">
    <source>
        <dbReference type="Proteomes" id="UP000298416"/>
    </source>
</evidence>
<dbReference type="CDD" id="cd00926">
    <property type="entry name" value="Cyt_c_Oxidase_VIb"/>
    <property type="match status" value="1"/>
</dbReference>
<dbReference type="Pfam" id="PF02297">
    <property type="entry name" value="COX6B"/>
    <property type="match status" value="1"/>
</dbReference>
<dbReference type="InterPro" id="IPR003213">
    <property type="entry name" value="Cyt_c_oxidase_su6B"/>
</dbReference>
<dbReference type="Gene3D" id="1.10.10.140">
    <property type="entry name" value="Cytochrome c oxidase, subunit VIb"/>
    <property type="match status" value="1"/>
</dbReference>
<evidence type="ECO:0008006" key="7">
    <source>
        <dbReference type="Google" id="ProtNLM"/>
    </source>
</evidence>
<dbReference type="AlphaFoldDB" id="A0A8X9A1D3"/>
<reference evidence="5" key="1">
    <citation type="submission" date="2018-01" db="EMBL/GenBank/DDBJ databases">
        <authorList>
            <person name="Mao J.F."/>
        </authorList>
    </citation>
    <scope>NUCLEOTIDE SEQUENCE</scope>
    <source>
        <strain evidence="5">Huo1</strain>
        <tissue evidence="5">Leaf</tissue>
    </source>
</reference>
<gene>
    <name evidence="5" type="ORF">SASPL_115521</name>
</gene>
<sequence length="248" mass="28100">MRILCVLMSSQVSLNILLFDDVYFCWFRRSSKLMIQGHMDLLKFDLKLEWLKERDVLCIIWDCFWFAVITSVLLTMADVDASKPPSLAEDYLLVEKKQNTLVAEETVQKEKPSAVAKEAAPIAGKGIEATNVSSEESKDSNSVEDSADSAPSEESSDNAESGDTAEQEAEETPEIKLESAPADFRFPTTNQTRHCFTRYIEYHRCIAAKGEEAPECDKFAKYYRSLCPGEWVDRWNEQRENGTFPGPL</sequence>
<dbReference type="PANTHER" id="PTHR46281:SF31">
    <property type="entry name" value="CYTOCHROME C OXIDASE SUBUNIT"/>
    <property type="match status" value="1"/>
</dbReference>
<dbReference type="InterPro" id="IPR048280">
    <property type="entry name" value="COX6B-like"/>
</dbReference>
<dbReference type="EMBL" id="PNBA02000005">
    <property type="protein sequence ID" value="KAG6425097.1"/>
    <property type="molecule type" value="Genomic_DNA"/>
</dbReference>
<evidence type="ECO:0000256" key="4">
    <source>
        <dbReference type="SAM" id="MobiDB-lite"/>
    </source>
</evidence>
<dbReference type="PROSITE" id="PS51808">
    <property type="entry name" value="CHCH"/>
    <property type="match status" value="1"/>
</dbReference>
<protein>
    <recommendedName>
        <fullName evidence="7">Cytochrome c oxidase subunit 6b</fullName>
    </recommendedName>
</protein>
<feature type="compositionally biased region" description="Low complexity" evidence="4">
    <location>
        <begin position="148"/>
        <end position="161"/>
    </location>
</feature>
<comment type="caution">
    <text evidence="5">The sequence shown here is derived from an EMBL/GenBank/DDBJ whole genome shotgun (WGS) entry which is preliminary data.</text>
</comment>
<organism evidence="5">
    <name type="scientific">Salvia splendens</name>
    <name type="common">Scarlet sage</name>
    <dbReference type="NCBI Taxonomy" id="180675"/>
    <lineage>
        <taxon>Eukaryota</taxon>
        <taxon>Viridiplantae</taxon>
        <taxon>Streptophyta</taxon>
        <taxon>Embryophyta</taxon>
        <taxon>Tracheophyta</taxon>
        <taxon>Spermatophyta</taxon>
        <taxon>Magnoliopsida</taxon>
        <taxon>eudicotyledons</taxon>
        <taxon>Gunneridae</taxon>
        <taxon>Pentapetalae</taxon>
        <taxon>asterids</taxon>
        <taxon>lamiids</taxon>
        <taxon>Lamiales</taxon>
        <taxon>Lamiaceae</taxon>
        <taxon>Nepetoideae</taxon>
        <taxon>Mentheae</taxon>
        <taxon>Salviinae</taxon>
        <taxon>Salvia</taxon>
        <taxon>Salvia subgen. Calosphace</taxon>
        <taxon>core Calosphace</taxon>
    </lineage>
</organism>
<comment type="subcellular location">
    <subcellularLocation>
        <location evidence="1">Mitochondrion</location>
    </subcellularLocation>
</comment>
<dbReference type="Proteomes" id="UP000298416">
    <property type="component" value="Unassembled WGS sequence"/>
</dbReference>
<keyword evidence="6" id="KW-1185">Reference proteome</keyword>
<dbReference type="InterPro" id="IPR036549">
    <property type="entry name" value="CX6/COA6-like_sf"/>
</dbReference>
<accession>A0A8X9A1D3</accession>
<evidence type="ECO:0000256" key="1">
    <source>
        <dbReference type="ARBA" id="ARBA00004173"/>
    </source>
</evidence>
<name>A0A8X9A1D3_SALSN</name>